<gene>
    <name evidence="2" type="ORF">GCM10007100_39950</name>
</gene>
<reference evidence="2" key="1">
    <citation type="journal article" date="2014" name="Int. J. Syst. Evol. Microbiol.">
        <title>Complete genome sequence of Corynebacterium casei LMG S-19264T (=DSM 44701T), isolated from a smear-ripened cheese.</title>
        <authorList>
            <consortium name="US DOE Joint Genome Institute (JGI-PGF)"/>
            <person name="Walter F."/>
            <person name="Albersmeier A."/>
            <person name="Kalinowski J."/>
            <person name="Ruckert C."/>
        </authorList>
    </citation>
    <scope>NUCLEOTIDE SEQUENCE</scope>
    <source>
        <strain evidence="2">KCTC 12988</strain>
    </source>
</reference>
<name>A0A918U2M2_9BACT</name>
<proteinExistence type="predicted"/>
<dbReference type="EMBL" id="BMXI01000028">
    <property type="protein sequence ID" value="GHC67832.1"/>
    <property type="molecule type" value="Genomic_DNA"/>
</dbReference>
<feature type="region of interest" description="Disordered" evidence="1">
    <location>
        <begin position="159"/>
        <end position="179"/>
    </location>
</feature>
<comment type="caution">
    <text evidence="2">The sequence shown here is derived from an EMBL/GenBank/DDBJ whole genome shotgun (WGS) entry which is preliminary data.</text>
</comment>
<evidence type="ECO:0000313" key="3">
    <source>
        <dbReference type="Proteomes" id="UP000644507"/>
    </source>
</evidence>
<protein>
    <submittedName>
        <fullName evidence="2">Uncharacterized protein</fullName>
    </submittedName>
</protein>
<reference evidence="2" key="2">
    <citation type="submission" date="2020-09" db="EMBL/GenBank/DDBJ databases">
        <authorList>
            <person name="Sun Q."/>
            <person name="Kim S."/>
        </authorList>
    </citation>
    <scope>NUCLEOTIDE SEQUENCE</scope>
    <source>
        <strain evidence="2">KCTC 12988</strain>
    </source>
</reference>
<organism evidence="2 3">
    <name type="scientific">Roseibacillus persicicus</name>
    <dbReference type="NCBI Taxonomy" id="454148"/>
    <lineage>
        <taxon>Bacteria</taxon>
        <taxon>Pseudomonadati</taxon>
        <taxon>Verrucomicrobiota</taxon>
        <taxon>Verrucomicrobiia</taxon>
        <taxon>Verrucomicrobiales</taxon>
        <taxon>Verrucomicrobiaceae</taxon>
        <taxon>Roseibacillus</taxon>
    </lineage>
</organism>
<sequence length="179" mass="20760">MTPCLGDFRILPREGFWKSAPSLEERKNAPQLSALIEASRYINENFSLEKLIEKYELKSKSSSTTIKPDEGFVFSYLYNSPPHFGGGLSNPIYEQYTFEIDDDCRLTFFRWTHDKETWYPASILSFRWDSKEDGEYLSTEPKKLDSWENAKFQLAIAELKKGPNNAQHHKSDRAGESED</sequence>
<keyword evidence="3" id="KW-1185">Reference proteome</keyword>
<evidence type="ECO:0000256" key="1">
    <source>
        <dbReference type="SAM" id="MobiDB-lite"/>
    </source>
</evidence>
<accession>A0A918U2M2</accession>
<evidence type="ECO:0000313" key="2">
    <source>
        <dbReference type="EMBL" id="GHC67832.1"/>
    </source>
</evidence>
<dbReference type="Proteomes" id="UP000644507">
    <property type="component" value="Unassembled WGS sequence"/>
</dbReference>
<dbReference type="AlphaFoldDB" id="A0A918U2M2"/>